<dbReference type="InterPro" id="IPR036188">
    <property type="entry name" value="FAD/NAD-bd_sf"/>
</dbReference>
<dbReference type="Pfam" id="PF07992">
    <property type="entry name" value="Pyr_redox_2"/>
    <property type="match status" value="1"/>
</dbReference>
<dbReference type="PANTHER" id="PTHR43014">
    <property type="entry name" value="MERCURIC REDUCTASE"/>
    <property type="match status" value="1"/>
</dbReference>
<name>A0ABX0FDB0_9BACL</name>
<dbReference type="Proteomes" id="UP000800303">
    <property type="component" value="Unassembled WGS sequence"/>
</dbReference>
<reference evidence="7 8" key="1">
    <citation type="submission" date="2020-01" db="EMBL/GenBank/DDBJ databases">
        <title>Polyphasic characterisation and genomic insights into a novel alkali tolerant bacterium VR-M41.</title>
        <authorList>
            <person name="Vemuluri V.R."/>
        </authorList>
    </citation>
    <scope>NUCLEOTIDE SEQUENCE [LARGE SCALE GENOMIC DNA]</scope>
    <source>
        <strain evidence="7 8">VR-M41</strain>
    </source>
</reference>
<dbReference type="SUPFAM" id="SSF51905">
    <property type="entry name" value="FAD/NAD(P)-binding domain"/>
    <property type="match status" value="1"/>
</dbReference>
<evidence type="ECO:0000256" key="1">
    <source>
        <dbReference type="ARBA" id="ARBA00001974"/>
    </source>
</evidence>
<evidence type="ECO:0000313" key="7">
    <source>
        <dbReference type="EMBL" id="NGZ77654.1"/>
    </source>
</evidence>
<proteinExistence type="inferred from homology"/>
<comment type="caution">
    <text evidence="7">The sequence shown here is derived from an EMBL/GenBank/DDBJ whole genome shotgun (WGS) entry which is preliminary data.</text>
</comment>
<dbReference type="PRINTS" id="PR00368">
    <property type="entry name" value="FADPNR"/>
</dbReference>
<evidence type="ECO:0000259" key="5">
    <source>
        <dbReference type="Pfam" id="PF02852"/>
    </source>
</evidence>
<dbReference type="RefSeq" id="WP_166278466.1">
    <property type="nucleotide sequence ID" value="NZ_JAAFGS010000010.1"/>
</dbReference>
<comment type="similarity">
    <text evidence="2">Belongs to the class-I pyridine nucleotide-disulfide oxidoreductase family.</text>
</comment>
<dbReference type="Gene3D" id="3.50.50.60">
    <property type="entry name" value="FAD/NAD(P)-binding domain"/>
    <property type="match status" value="2"/>
</dbReference>
<keyword evidence="3" id="KW-0285">Flavoprotein</keyword>
<sequence>MTASSESTFDLIVLGTGSAGQSVATACREQGWSVAIIDSRPFGGTCSQRGCDPKRVLAGAAELIARSRNLKGKGLAGENAIDWADLMAFKTTFVENIPQSTEEKFEEAGIRYFHGSASFTGKNSIRVGEEELTGGKIVIATGAKPATLGIEGEDLLGNSEGFLDLKELPSTLAFIGGGYISFEFAHIAAEAGANVHIIHNNDKPLKNFEPDLVDALVQRMRELGIVFHLNAKTEKISRTESGEGYVLEGTENGQPFRLECGLAVHGAGRVPNVDELDLEKGGVEADKKGVTVDEHLRSVSNSDVYAAGDVSGSPGLPLTPIAGLEARAVSANLLEEGSVKPNYTATPSIVFTYPMLASVGMTEEQARKSGKEIKVNTVDMSGWYTYKRMGEKPSMAKVILDQSSGCILGAHVLNGEAEHLINYFAIAMRHGLTAAQLSDTLYGYPTDGSDLKYLLET</sequence>
<evidence type="ECO:0000313" key="8">
    <source>
        <dbReference type="Proteomes" id="UP000800303"/>
    </source>
</evidence>
<comment type="cofactor">
    <cofactor evidence="1">
        <name>FAD</name>
        <dbReference type="ChEBI" id="CHEBI:57692"/>
    </cofactor>
</comment>
<dbReference type="Gene3D" id="3.30.390.30">
    <property type="match status" value="1"/>
</dbReference>
<evidence type="ECO:0000256" key="2">
    <source>
        <dbReference type="ARBA" id="ARBA00007532"/>
    </source>
</evidence>
<evidence type="ECO:0000259" key="6">
    <source>
        <dbReference type="Pfam" id="PF07992"/>
    </source>
</evidence>
<dbReference type="PRINTS" id="PR00411">
    <property type="entry name" value="PNDRDTASEI"/>
</dbReference>
<protein>
    <submittedName>
        <fullName evidence="7">NAD(P)/FAD-dependent oxidoreductase</fullName>
    </submittedName>
</protein>
<gene>
    <name evidence="7" type="ORF">GYN08_20380</name>
</gene>
<dbReference type="InterPro" id="IPR001100">
    <property type="entry name" value="Pyr_nuc-diS_OxRdtase"/>
</dbReference>
<organism evidence="7 8">
    <name type="scientific">Saccharibacillus alkalitolerans</name>
    <dbReference type="NCBI Taxonomy" id="2705290"/>
    <lineage>
        <taxon>Bacteria</taxon>
        <taxon>Bacillati</taxon>
        <taxon>Bacillota</taxon>
        <taxon>Bacilli</taxon>
        <taxon>Bacillales</taxon>
        <taxon>Paenibacillaceae</taxon>
        <taxon>Saccharibacillus</taxon>
    </lineage>
</organism>
<feature type="domain" description="FAD/NAD(P)-binding" evidence="6">
    <location>
        <begin position="9"/>
        <end position="319"/>
    </location>
</feature>
<dbReference type="EMBL" id="JAAFGS010000010">
    <property type="protein sequence ID" value="NGZ77654.1"/>
    <property type="molecule type" value="Genomic_DNA"/>
</dbReference>
<dbReference type="SUPFAM" id="SSF55424">
    <property type="entry name" value="FAD/NAD-linked reductases, dimerisation (C-terminal) domain"/>
    <property type="match status" value="1"/>
</dbReference>
<feature type="domain" description="Pyridine nucleotide-disulphide oxidoreductase dimerisation" evidence="5">
    <location>
        <begin position="346"/>
        <end position="446"/>
    </location>
</feature>
<dbReference type="InterPro" id="IPR016156">
    <property type="entry name" value="FAD/NAD-linked_Rdtase_dimer_sf"/>
</dbReference>
<keyword evidence="8" id="KW-1185">Reference proteome</keyword>
<dbReference type="PIRSF" id="PIRSF000350">
    <property type="entry name" value="Mercury_reductase_MerA"/>
    <property type="match status" value="1"/>
</dbReference>
<dbReference type="InterPro" id="IPR004099">
    <property type="entry name" value="Pyr_nucl-diS_OxRdtase_dimer"/>
</dbReference>
<dbReference type="Pfam" id="PF02852">
    <property type="entry name" value="Pyr_redox_dim"/>
    <property type="match status" value="1"/>
</dbReference>
<accession>A0ABX0FDB0</accession>
<dbReference type="InterPro" id="IPR023753">
    <property type="entry name" value="FAD/NAD-binding_dom"/>
</dbReference>
<dbReference type="PANTHER" id="PTHR43014:SF5">
    <property type="entry name" value="GLUTATHIONE REDUCTASE (NADPH)"/>
    <property type="match status" value="1"/>
</dbReference>
<keyword evidence="4" id="KW-0274">FAD</keyword>
<evidence type="ECO:0000256" key="3">
    <source>
        <dbReference type="ARBA" id="ARBA00022630"/>
    </source>
</evidence>
<evidence type="ECO:0000256" key="4">
    <source>
        <dbReference type="ARBA" id="ARBA00022827"/>
    </source>
</evidence>